<proteinExistence type="predicted"/>
<dbReference type="InterPro" id="IPR000477">
    <property type="entry name" value="RT_dom"/>
</dbReference>
<dbReference type="AlphaFoldDB" id="A0A812D0X2"/>
<feature type="transmembrane region" description="Helical" evidence="1">
    <location>
        <begin position="26"/>
        <end position="43"/>
    </location>
</feature>
<dbReference type="EMBL" id="CAHIKZ030002225">
    <property type="protein sequence ID" value="CAE1283259.1"/>
    <property type="molecule type" value="Genomic_DNA"/>
</dbReference>
<dbReference type="Proteomes" id="UP000597762">
    <property type="component" value="Unassembled WGS sequence"/>
</dbReference>
<protein>
    <recommendedName>
        <fullName evidence="2">Reverse transcriptase domain-containing protein</fullName>
    </recommendedName>
</protein>
<evidence type="ECO:0000259" key="2">
    <source>
        <dbReference type="Pfam" id="PF00078"/>
    </source>
</evidence>
<gene>
    <name evidence="3" type="ORF">SPHA_43984</name>
</gene>
<keyword evidence="1" id="KW-0812">Transmembrane</keyword>
<evidence type="ECO:0000313" key="3">
    <source>
        <dbReference type="EMBL" id="CAE1283259.1"/>
    </source>
</evidence>
<keyword evidence="1" id="KW-1133">Transmembrane helix</keyword>
<organism evidence="3 4">
    <name type="scientific">Acanthosepion pharaonis</name>
    <name type="common">Pharaoh cuttlefish</name>
    <name type="synonym">Sepia pharaonis</name>
    <dbReference type="NCBI Taxonomy" id="158019"/>
    <lineage>
        <taxon>Eukaryota</taxon>
        <taxon>Metazoa</taxon>
        <taxon>Spiralia</taxon>
        <taxon>Lophotrochozoa</taxon>
        <taxon>Mollusca</taxon>
        <taxon>Cephalopoda</taxon>
        <taxon>Coleoidea</taxon>
        <taxon>Decapodiformes</taxon>
        <taxon>Sepiida</taxon>
        <taxon>Sepiina</taxon>
        <taxon>Sepiidae</taxon>
        <taxon>Acanthosepion</taxon>
    </lineage>
</organism>
<accession>A0A812D0X2</accession>
<sequence length="281" mass="31362">MANVAAVIASMKVSSPGHNCLCLTTLQAIPVEVIAILFNLLLLKGLLPTRGKDGNIFISLVTFIKKVKVPGNPLEFCPIGNYFVQVFHRVPASHLRASLPNHQDQVRLIHLDGIAHNVLKLNAALHPARAKHENLAVTRKAFDCLPKLLMGYLRSYFSMSRLQIGNDLIHPKYSRVKQGDPLSLWLSNLALNQIPKGQEEYAFTISAIVLNQMAYADDVILFGSSPEEMQKRLDRLAVSLGHIGLELNALILYTLYLMRQEEIQLLTQMYQSRSSVLACQL</sequence>
<comment type="caution">
    <text evidence="3">The sequence shown here is derived from an EMBL/GenBank/DDBJ whole genome shotgun (WGS) entry which is preliminary data.</text>
</comment>
<evidence type="ECO:0000256" key="1">
    <source>
        <dbReference type="SAM" id="Phobius"/>
    </source>
</evidence>
<reference evidence="3" key="1">
    <citation type="submission" date="2021-01" db="EMBL/GenBank/DDBJ databases">
        <authorList>
            <person name="Li R."/>
            <person name="Bekaert M."/>
        </authorList>
    </citation>
    <scope>NUCLEOTIDE SEQUENCE</scope>
    <source>
        <strain evidence="3">Farmed</strain>
    </source>
</reference>
<feature type="domain" description="Reverse transcriptase" evidence="2">
    <location>
        <begin position="131"/>
        <end position="249"/>
    </location>
</feature>
<name>A0A812D0X2_ACAPH</name>
<evidence type="ECO:0000313" key="4">
    <source>
        <dbReference type="Proteomes" id="UP000597762"/>
    </source>
</evidence>
<keyword evidence="4" id="KW-1185">Reference proteome</keyword>
<dbReference type="Pfam" id="PF00078">
    <property type="entry name" value="RVT_1"/>
    <property type="match status" value="1"/>
</dbReference>
<dbReference type="OrthoDB" id="6152395at2759"/>
<keyword evidence="1" id="KW-0472">Membrane</keyword>